<evidence type="ECO:0000313" key="2">
    <source>
        <dbReference type="Proteomes" id="UP000228934"/>
    </source>
</evidence>
<dbReference type="AlphaFoldDB" id="A0A2G9QE47"/>
<organism evidence="1 2">
    <name type="scientific">Aquarana catesbeiana</name>
    <name type="common">American bullfrog</name>
    <name type="synonym">Rana catesbeiana</name>
    <dbReference type="NCBI Taxonomy" id="8400"/>
    <lineage>
        <taxon>Eukaryota</taxon>
        <taxon>Metazoa</taxon>
        <taxon>Chordata</taxon>
        <taxon>Craniata</taxon>
        <taxon>Vertebrata</taxon>
        <taxon>Euteleostomi</taxon>
        <taxon>Amphibia</taxon>
        <taxon>Batrachia</taxon>
        <taxon>Anura</taxon>
        <taxon>Neobatrachia</taxon>
        <taxon>Ranoidea</taxon>
        <taxon>Ranidae</taxon>
        <taxon>Aquarana</taxon>
    </lineage>
</organism>
<sequence length="145" mass="16688">CADLCRSVLLYKCPRYSILLHRLLIIPHIHLFFFCSNLKFYIDWISMLNQENERNIKCNIVTSHTEKIYTSSHKSMSQMFRSTNLAMERDVVIFLHIPCLLLDNVPEFPAPLTSPVSSSIIFLVTSRTFCTLCLSGFRESHGGTV</sequence>
<reference evidence="2" key="1">
    <citation type="journal article" date="2017" name="Nat. Commun.">
        <title>The North American bullfrog draft genome provides insight into hormonal regulation of long noncoding RNA.</title>
        <authorList>
            <person name="Hammond S.A."/>
            <person name="Warren R.L."/>
            <person name="Vandervalk B.P."/>
            <person name="Kucuk E."/>
            <person name="Khan H."/>
            <person name="Gibb E.A."/>
            <person name="Pandoh P."/>
            <person name="Kirk H."/>
            <person name="Zhao Y."/>
            <person name="Jones M."/>
            <person name="Mungall A.J."/>
            <person name="Coope R."/>
            <person name="Pleasance S."/>
            <person name="Moore R.A."/>
            <person name="Holt R.A."/>
            <person name="Round J.M."/>
            <person name="Ohora S."/>
            <person name="Walle B.V."/>
            <person name="Veldhoen N."/>
            <person name="Helbing C.C."/>
            <person name="Birol I."/>
        </authorList>
    </citation>
    <scope>NUCLEOTIDE SEQUENCE [LARGE SCALE GENOMIC DNA]</scope>
</reference>
<protein>
    <submittedName>
        <fullName evidence="1">Uncharacterized protein</fullName>
    </submittedName>
</protein>
<keyword evidence="2" id="KW-1185">Reference proteome</keyword>
<gene>
    <name evidence="1" type="ORF">AB205_0145500</name>
</gene>
<name>A0A2G9QE47_AQUCT</name>
<dbReference type="Proteomes" id="UP000228934">
    <property type="component" value="Unassembled WGS sequence"/>
</dbReference>
<feature type="non-terminal residue" evidence="1">
    <location>
        <position position="145"/>
    </location>
</feature>
<dbReference type="EMBL" id="KZ020776">
    <property type="protein sequence ID" value="PIO13868.1"/>
    <property type="molecule type" value="Genomic_DNA"/>
</dbReference>
<proteinExistence type="predicted"/>
<dbReference type="OrthoDB" id="10423484at2759"/>
<feature type="non-terminal residue" evidence="1">
    <location>
        <position position="1"/>
    </location>
</feature>
<evidence type="ECO:0000313" key="1">
    <source>
        <dbReference type="EMBL" id="PIO13868.1"/>
    </source>
</evidence>
<accession>A0A2G9QE47</accession>